<evidence type="ECO:0000313" key="2">
    <source>
        <dbReference type="EMBL" id="QDU44332.1"/>
    </source>
</evidence>
<proteinExistence type="predicted"/>
<evidence type="ECO:0000256" key="1">
    <source>
        <dbReference type="SAM" id="MobiDB-lite"/>
    </source>
</evidence>
<sequence length="74" mass="8299">MPGFLPPNRHTGPETDSGGVRPLSTQWLSDERIAEARRVWSKAYGRVISQDEAVEILMSARRLAEVFLSAEEET</sequence>
<dbReference type="EMBL" id="CP036276">
    <property type="protein sequence ID" value="QDU44332.1"/>
    <property type="molecule type" value="Genomic_DNA"/>
</dbReference>
<reference evidence="2 3" key="1">
    <citation type="submission" date="2019-02" db="EMBL/GenBank/DDBJ databases">
        <title>Deep-cultivation of Planctomycetes and their phenomic and genomic characterization uncovers novel biology.</title>
        <authorList>
            <person name="Wiegand S."/>
            <person name="Jogler M."/>
            <person name="Boedeker C."/>
            <person name="Pinto D."/>
            <person name="Vollmers J."/>
            <person name="Rivas-Marin E."/>
            <person name="Kohn T."/>
            <person name="Peeters S.H."/>
            <person name="Heuer A."/>
            <person name="Rast P."/>
            <person name="Oberbeckmann S."/>
            <person name="Bunk B."/>
            <person name="Jeske O."/>
            <person name="Meyerdierks A."/>
            <person name="Storesund J.E."/>
            <person name="Kallscheuer N."/>
            <person name="Luecker S."/>
            <person name="Lage O.M."/>
            <person name="Pohl T."/>
            <person name="Merkel B.J."/>
            <person name="Hornburger P."/>
            <person name="Mueller R.-W."/>
            <person name="Bruemmer F."/>
            <person name="Labrenz M."/>
            <person name="Spormann A.M."/>
            <person name="Op den Camp H."/>
            <person name="Overmann J."/>
            <person name="Amann R."/>
            <person name="Jetten M.S.M."/>
            <person name="Mascher T."/>
            <person name="Medema M.H."/>
            <person name="Devos D.P."/>
            <person name="Kaster A.-K."/>
            <person name="Ovreas L."/>
            <person name="Rohde M."/>
            <person name="Galperin M.Y."/>
            <person name="Jogler C."/>
        </authorList>
    </citation>
    <scope>NUCLEOTIDE SEQUENCE [LARGE SCALE GENOMIC DNA]</scope>
    <source>
        <strain evidence="2 3">Mal52</strain>
    </source>
</reference>
<accession>A0A517ZPD0</accession>
<dbReference type="Proteomes" id="UP000319383">
    <property type="component" value="Chromosome"/>
</dbReference>
<evidence type="ECO:0000313" key="3">
    <source>
        <dbReference type="Proteomes" id="UP000319383"/>
    </source>
</evidence>
<dbReference type="AlphaFoldDB" id="A0A517ZPD0"/>
<keyword evidence="3" id="KW-1185">Reference proteome</keyword>
<name>A0A517ZPD0_9PLAN</name>
<feature type="region of interest" description="Disordered" evidence="1">
    <location>
        <begin position="1"/>
        <end position="23"/>
    </location>
</feature>
<protein>
    <submittedName>
        <fullName evidence="2">Uncharacterized protein</fullName>
    </submittedName>
</protein>
<dbReference type="KEGG" id="sdyn:Mal52_28110"/>
<organism evidence="2 3">
    <name type="scientific">Symmachiella dynata</name>
    <dbReference type="NCBI Taxonomy" id="2527995"/>
    <lineage>
        <taxon>Bacteria</taxon>
        <taxon>Pseudomonadati</taxon>
        <taxon>Planctomycetota</taxon>
        <taxon>Planctomycetia</taxon>
        <taxon>Planctomycetales</taxon>
        <taxon>Planctomycetaceae</taxon>
        <taxon>Symmachiella</taxon>
    </lineage>
</organism>
<gene>
    <name evidence="2" type="ORF">Mal52_28110</name>
</gene>